<feature type="domain" description="Ig-like" evidence="5">
    <location>
        <begin position="588"/>
        <end position="676"/>
    </location>
</feature>
<dbReference type="InterPro" id="IPR003599">
    <property type="entry name" value="Ig_sub"/>
</dbReference>
<keyword evidence="7" id="KW-1185">Reference proteome</keyword>
<keyword evidence="2" id="KW-1015">Disulfide bond</keyword>
<feature type="domain" description="Ig-like" evidence="5">
    <location>
        <begin position="326"/>
        <end position="379"/>
    </location>
</feature>
<dbReference type="InterPro" id="IPR007110">
    <property type="entry name" value="Ig-like_dom"/>
</dbReference>
<dbReference type="PANTHER" id="PTHR45080">
    <property type="entry name" value="CONTACTIN 5"/>
    <property type="match status" value="1"/>
</dbReference>
<dbReference type="InterPro" id="IPR003598">
    <property type="entry name" value="Ig_sub2"/>
</dbReference>
<evidence type="ECO:0000256" key="3">
    <source>
        <dbReference type="SAM" id="MobiDB-lite"/>
    </source>
</evidence>
<feature type="domain" description="Ig-like" evidence="5">
    <location>
        <begin position="9"/>
        <end position="102"/>
    </location>
</feature>
<keyword evidence="1" id="KW-0732">Signal</keyword>
<feature type="region of interest" description="Disordered" evidence="3">
    <location>
        <begin position="673"/>
        <end position="804"/>
    </location>
</feature>
<evidence type="ECO:0000313" key="7">
    <source>
        <dbReference type="Proteomes" id="UP001217089"/>
    </source>
</evidence>
<evidence type="ECO:0000256" key="2">
    <source>
        <dbReference type="ARBA" id="ARBA00023157"/>
    </source>
</evidence>
<dbReference type="InterPro" id="IPR050958">
    <property type="entry name" value="Cell_Adh-Cytoskel_Orgn"/>
</dbReference>
<comment type="caution">
    <text evidence="6">The sequence shown here is derived from an EMBL/GenBank/DDBJ whole genome shotgun (WGS) entry which is preliminary data.</text>
</comment>
<gene>
    <name evidence="6" type="ORF">KUTeg_023757</name>
</gene>
<feature type="transmembrane region" description="Helical" evidence="4">
    <location>
        <begin position="1038"/>
        <end position="1060"/>
    </location>
</feature>
<dbReference type="SUPFAM" id="SSF48726">
    <property type="entry name" value="Immunoglobulin"/>
    <property type="match status" value="7"/>
</dbReference>
<keyword evidence="4" id="KW-0472">Membrane</keyword>
<name>A0ABQ9E812_TEGGR</name>
<dbReference type="PROSITE" id="PS50835">
    <property type="entry name" value="IG_LIKE"/>
    <property type="match status" value="6"/>
</dbReference>
<dbReference type="SMART" id="SM00409">
    <property type="entry name" value="IG"/>
    <property type="match status" value="6"/>
</dbReference>
<dbReference type="InterPro" id="IPR013098">
    <property type="entry name" value="Ig_I-set"/>
</dbReference>
<evidence type="ECO:0000313" key="6">
    <source>
        <dbReference type="EMBL" id="KAJ8299697.1"/>
    </source>
</evidence>
<proteinExistence type="predicted"/>
<feature type="compositionally biased region" description="Basic and acidic residues" evidence="3">
    <location>
        <begin position="677"/>
        <end position="775"/>
    </location>
</feature>
<keyword evidence="4" id="KW-1133">Transmembrane helix</keyword>
<evidence type="ECO:0000259" key="5">
    <source>
        <dbReference type="PROSITE" id="PS50835"/>
    </source>
</evidence>
<sequence>MGVGDDIAPRFTQKPVLKQEDNGNRLVFHCTLEASPKPDIQWFQGTTPINQSDRIKMRVEPSGGNKYNVMMDIIGVGQGDAGTYKVTAKNKLGEVSASINLNFSGAGQKQQDGIAPNFTQKPVTKQANNGRTLLFECQLTADPAPQIAWSRDDHPINAGGRIKMKTDSQGNKKYFVVLEIDNVSAQDAGNYRVTAKNALGESNATIRLNFDSDDSSKQQGQPPKFTQKPVIKQVGNNIVFECKLTAEPKPTITWFQGTKVLKEDVRHKITHKQNKTEHELALEIVNVSQMDGGEYKVNAKNSLGESNATITLNFEGKKPKLEGKAPHFLQKPTIKQEGGMLVMTCNLEAKPQPGIKWFRENKEISSGGRNTITITKDSGANDNFTAKFQIKGVNLVIDCKCTASPKPTISWQRENKPITEGPKYKMRTKENGTNNFIFYLDILNFKKEDGGVYKITAKNDAGEGNASITINLEGAKEPKEAPPQLKGVPTIKLEDGGKRLVVEQKIISKSKPTAMWYFGNKPIKAGGRYFLDVAHEEETFVIVMEISMPTDADSGDYKCVIKNPGGEVTATSKINLKALQPKVVGDAPKFTQKLSPKNVTDGDAVDFVAKVTGTEPIEVKWSKNKKPIASSDVHKISYDKGTCRLYISEVFPEDSGEYTVEVKNKVGSAMSMASLQVKEKPKPKEKPEEKKEEKKVEQKKVEEKKVEEKKAEEKKAEEKKVEEKKAEEKKVEEKKAEEKKVEEKKAEEKKVEEKKVEQKKEEPKDKSSSDQKGGDYETQGPRRISVSKGKGPAPVAKIEGPTHTMAKKPENIVLIEGDDLSVKIPVDVQDGVPEPKIRFYKGNRELKNDSRVTITEKPFGSILQIKKTRFPDEAKYTAVLEQGGTPVDQATFSVFIKDPKDSALDFRALLKHREHGKKAEEDDDIDWGTLKPETAPMDKKRRPSQIEMMKANLKKVEKVGSDSEDERILRHFYKWLKKKDKGDNKLIVCQNYRLVTDKTELDHLFSSQVRYSLQFILYMKKKFIRVSHKCVDANFLPFIYFIYIYYFFYFIYLFFLFLVLKKMKPFKRKESIL</sequence>
<dbReference type="Pfam" id="PF07679">
    <property type="entry name" value="I-set"/>
    <property type="match status" value="7"/>
</dbReference>
<dbReference type="Proteomes" id="UP001217089">
    <property type="component" value="Unassembled WGS sequence"/>
</dbReference>
<accession>A0ABQ9E812</accession>
<organism evidence="6 7">
    <name type="scientific">Tegillarca granosa</name>
    <name type="common">Malaysian cockle</name>
    <name type="synonym">Anadara granosa</name>
    <dbReference type="NCBI Taxonomy" id="220873"/>
    <lineage>
        <taxon>Eukaryota</taxon>
        <taxon>Metazoa</taxon>
        <taxon>Spiralia</taxon>
        <taxon>Lophotrochozoa</taxon>
        <taxon>Mollusca</taxon>
        <taxon>Bivalvia</taxon>
        <taxon>Autobranchia</taxon>
        <taxon>Pteriomorphia</taxon>
        <taxon>Arcoida</taxon>
        <taxon>Arcoidea</taxon>
        <taxon>Arcidae</taxon>
        <taxon>Tegillarca</taxon>
    </lineage>
</organism>
<dbReference type="InterPro" id="IPR036179">
    <property type="entry name" value="Ig-like_dom_sf"/>
</dbReference>
<feature type="domain" description="Ig-like" evidence="5">
    <location>
        <begin position="116"/>
        <end position="209"/>
    </location>
</feature>
<dbReference type="SMART" id="SM00408">
    <property type="entry name" value="IGc2"/>
    <property type="match status" value="7"/>
</dbReference>
<protein>
    <recommendedName>
        <fullName evidence="5">Ig-like domain-containing protein</fullName>
    </recommendedName>
</protein>
<dbReference type="Gene3D" id="2.60.40.10">
    <property type="entry name" value="Immunoglobulins"/>
    <property type="match status" value="8"/>
</dbReference>
<evidence type="ECO:0000256" key="4">
    <source>
        <dbReference type="SAM" id="Phobius"/>
    </source>
</evidence>
<keyword evidence="4" id="KW-0812">Transmembrane</keyword>
<evidence type="ECO:0000256" key="1">
    <source>
        <dbReference type="ARBA" id="ARBA00022729"/>
    </source>
</evidence>
<dbReference type="PANTHER" id="PTHR45080:SF8">
    <property type="entry name" value="IG-LIKE DOMAIN-CONTAINING PROTEIN"/>
    <property type="match status" value="1"/>
</dbReference>
<reference evidence="6 7" key="1">
    <citation type="submission" date="2022-12" db="EMBL/GenBank/DDBJ databases">
        <title>Chromosome-level genome of Tegillarca granosa.</title>
        <authorList>
            <person name="Kim J."/>
        </authorList>
    </citation>
    <scope>NUCLEOTIDE SEQUENCE [LARGE SCALE GENOMIC DNA]</scope>
    <source>
        <strain evidence="6">Teg-2019</strain>
        <tissue evidence="6">Adductor muscle</tissue>
    </source>
</reference>
<feature type="domain" description="Ig-like" evidence="5">
    <location>
        <begin position="223"/>
        <end position="311"/>
    </location>
</feature>
<dbReference type="InterPro" id="IPR013783">
    <property type="entry name" value="Ig-like_fold"/>
</dbReference>
<feature type="domain" description="Ig-like" evidence="5">
    <location>
        <begin position="391"/>
        <end position="471"/>
    </location>
</feature>
<dbReference type="EMBL" id="JARBDR010000921">
    <property type="protein sequence ID" value="KAJ8299697.1"/>
    <property type="molecule type" value="Genomic_DNA"/>
</dbReference>